<keyword evidence="1" id="KW-0812">Transmembrane</keyword>
<dbReference type="RefSeq" id="WP_063948984.1">
    <property type="nucleotide sequence ID" value="NZ_LXPS01000011.1"/>
</dbReference>
<dbReference type="Proteomes" id="UP000077098">
    <property type="component" value="Unassembled WGS sequence"/>
</dbReference>
<keyword evidence="1" id="KW-0472">Membrane</keyword>
<evidence type="ECO:0000256" key="1">
    <source>
        <dbReference type="SAM" id="Phobius"/>
    </source>
</evidence>
<comment type="caution">
    <text evidence="2">The sequence shown here is derived from an EMBL/GenBank/DDBJ whole genome shotgun (WGS) entry which is preliminary data.</text>
</comment>
<accession>A0A176XD12</accession>
<dbReference type="AlphaFoldDB" id="A0A176XD12"/>
<reference evidence="2 3" key="1">
    <citation type="submission" date="2016-05" db="EMBL/GenBank/DDBJ databases">
        <authorList>
            <person name="Lavstsen T."/>
            <person name="Jespersen J.S."/>
        </authorList>
    </citation>
    <scope>NUCLEOTIDE SEQUENCE [LARGE SCALE GENOMIC DNA]</scope>
    <source>
        <strain evidence="2 3">KCJ1736</strain>
    </source>
</reference>
<sequence>MSLPQPPNGAPQRRKPLWPWILVLVLTLCAIYSYNRAGEIIAELSDTLPPALLDLFYDILRGEGGAGHGRPSIGV</sequence>
<gene>
    <name evidence="2" type="ORF">A7J57_14390</name>
</gene>
<organism evidence="2 3">
    <name type="scientific">Agrobacterium tumefaciens</name>
    <dbReference type="NCBI Taxonomy" id="358"/>
    <lineage>
        <taxon>Bacteria</taxon>
        <taxon>Pseudomonadati</taxon>
        <taxon>Pseudomonadota</taxon>
        <taxon>Alphaproteobacteria</taxon>
        <taxon>Hyphomicrobiales</taxon>
        <taxon>Rhizobiaceae</taxon>
        <taxon>Rhizobium/Agrobacterium group</taxon>
        <taxon>Agrobacterium</taxon>
        <taxon>Agrobacterium tumefaciens complex</taxon>
    </lineage>
</organism>
<keyword evidence="1" id="KW-1133">Transmembrane helix</keyword>
<feature type="transmembrane region" description="Helical" evidence="1">
    <location>
        <begin position="17"/>
        <end position="34"/>
    </location>
</feature>
<proteinExistence type="predicted"/>
<evidence type="ECO:0000313" key="2">
    <source>
        <dbReference type="EMBL" id="OAE47212.1"/>
    </source>
</evidence>
<name>A0A176XD12_AGRTU</name>
<dbReference type="EMBL" id="LXPS01000011">
    <property type="protein sequence ID" value="OAE47212.1"/>
    <property type="molecule type" value="Genomic_DNA"/>
</dbReference>
<protein>
    <submittedName>
        <fullName evidence="2">Uncharacterized protein</fullName>
    </submittedName>
</protein>
<evidence type="ECO:0000313" key="3">
    <source>
        <dbReference type="Proteomes" id="UP000077098"/>
    </source>
</evidence>